<feature type="transmembrane region" description="Helical" evidence="10">
    <location>
        <begin position="71"/>
        <end position="104"/>
    </location>
</feature>
<evidence type="ECO:0000256" key="8">
    <source>
        <dbReference type="ARBA" id="ARBA00022989"/>
    </source>
</evidence>
<protein>
    <submittedName>
        <fullName evidence="12">Arsenical pump membrane protein</fullName>
    </submittedName>
</protein>
<evidence type="ECO:0000256" key="6">
    <source>
        <dbReference type="ARBA" id="ARBA00022692"/>
    </source>
</evidence>
<feature type="transmembrane region" description="Helical" evidence="10">
    <location>
        <begin position="30"/>
        <end position="50"/>
    </location>
</feature>
<dbReference type="Pfam" id="PF03600">
    <property type="entry name" value="CitMHS"/>
    <property type="match status" value="1"/>
</dbReference>
<evidence type="ECO:0000256" key="5">
    <source>
        <dbReference type="ARBA" id="ARBA00022475"/>
    </source>
</evidence>
<dbReference type="GO" id="GO:0005886">
    <property type="term" value="C:plasma membrane"/>
    <property type="evidence" value="ECO:0007669"/>
    <property type="project" value="UniProtKB-SubCell"/>
</dbReference>
<organism evidence="12 13">
    <name type="scientific">Kineococcus radiotolerans</name>
    <dbReference type="NCBI Taxonomy" id="131568"/>
    <lineage>
        <taxon>Bacteria</taxon>
        <taxon>Bacillati</taxon>
        <taxon>Actinomycetota</taxon>
        <taxon>Actinomycetes</taxon>
        <taxon>Kineosporiales</taxon>
        <taxon>Kineosporiaceae</taxon>
        <taxon>Kineococcus</taxon>
    </lineage>
</organism>
<keyword evidence="5" id="KW-1003">Cell membrane</keyword>
<feature type="transmembrane region" description="Helical" evidence="10">
    <location>
        <begin position="356"/>
        <end position="380"/>
    </location>
</feature>
<feature type="domain" description="Citrate transporter-like" evidence="11">
    <location>
        <begin position="3"/>
        <end position="337"/>
    </location>
</feature>
<comment type="subcellular location">
    <subcellularLocation>
        <location evidence="1">Cell membrane</location>
        <topology evidence="1">Multi-pass membrane protein</topology>
    </subcellularLocation>
</comment>
<evidence type="ECO:0000256" key="3">
    <source>
        <dbReference type="ARBA" id="ARBA00009843"/>
    </source>
</evidence>
<dbReference type="AlphaFoldDB" id="A0A7W4XXV8"/>
<gene>
    <name evidence="12" type="ORF">FHR75_002450</name>
</gene>
<evidence type="ECO:0000313" key="13">
    <source>
        <dbReference type="Proteomes" id="UP000533269"/>
    </source>
</evidence>
<evidence type="ECO:0000256" key="1">
    <source>
        <dbReference type="ARBA" id="ARBA00004651"/>
    </source>
</evidence>
<dbReference type="PRINTS" id="PR00758">
    <property type="entry name" value="ARSENICPUMP"/>
</dbReference>
<keyword evidence="9 10" id="KW-0472">Membrane</keyword>
<feature type="transmembrane region" description="Helical" evidence="10">
    <location>
        <begin position="219"/>
        <end position="235"/>
    </location>
</feature>
<reference evidence="12 13" key="1">
    <citation type="submission" date="2020-08" db="EMBL/GenBank/DDBJ databases">
        <title>The Agave Microbiome: Exploring the role of microbial communities in plant adaptations to desert environments.</title>
        <authorList>
            <person name="Partida-Martinez L.P."/>
        </authorList>
    </citation>
    <scope>NUCLEOTIDE SEQUENCE [LARGE SCALE GENOMIC DNA]</scope>
    <source>
        <strain evidence="12 13">AS2.23</strain>
    </source>
</reference>
<feature type="transmembrane region" description="Helical" evidence="10">
    <location>
        <begin position="319"/>
        <end position="344"/>
    </location>
</feature>
<feature type="transmembrane region" description="Helical" evidence="10">
    <location>
        <begin position="196"/>
        <end position="213"/>
    </location>
</feature>
<evidence type="ECO:0000256" key="4">
    <source>
        <dbReference type="ARBA" id="ARBA00022448"/>
    </source>
</evidence>
<evidence type="ECO:0000313" key="12">
    <source>
        <dbReference type="EMBL" id="MBB2901635.1"/>
    </source>
</evidence>
<dbReference type="PANTHER" id="PTHR43302">
    <property type="entry name" value="TRANSPORTER ARSB-RELATED"/>
    <property type="match status" value="1"/>
</dbReference>
<dbReference type="GO" id="GO:0015105">
    <property type="term" value="F:arsenite transmembrane transporter activity"/>
    <property type="evidence" value="ECO:0007669"/>
    <property type="project" value="InterPro"/>
</dbReference>
<dbReference type="InterPro" id="IPR000802">
    <property type="entry name" value="Arsenical_pump_ArsB"/>
</dbReference>
<comment type="caution">
    <text evidence="12">The sequence shown here is derived from an EMBL/GenBank/DDBJ whole genome shotgun (WGS) entry which is preliminary data.</text>
</comment>
<dbReference type="InterPro" id="IPR004680">
    <property type="entry name" value="Cit_transptr-like_dom"/>
</dbReference>
<dbReference type="EMBL" id="JACHVY010000002">
    <property type="protein sequence ID" value="MBB2901635.1"/>
    <property type="molecule type" value="Genomic_DNA"/>
</dbReference>
<evidence type="ECO:0000259" key="11">
    <source>
        <dbReference type="Pfam" id="PF03600"/>
    </source>
</evidence>
<dbReference type="RefSeq" id="WP_012086949.1">
    <property type="nucleotide sequence ID" value="NZ_JACHVY010000002.1"/>
</dbReference>
<dbReference type="PANTHER" id="PTHR43302:SF5">
    <property type="entry name" value="TRANSPORTER ARSB-RELATED"/>
    <property type="match status" value="1"/>
</dbReference>
<keyword evidence="6 10" id="KW-0812">Transmembrane</keyword>
<evidence type="ECO:0000256" key="7">
    <source>
        <dbReference type="ARBA" id="ARBA00022849"/>
    </source>
</evidence>
<reference evidence="12 13" key="2">
    <citation type="submission" date="2020-08" db="EMBL/GenBank/DDBJ databases">
        <authorList>
            <person name="Partida-Martinez L."/>
            <person name="Huntemann M."/>
            <person name="Clum A."/>
            <person name="Wang J."/>
            <person name="Palaniappan K."/>
            <person name="Ritter S."/>
            <person name="Chen I.-M."/>
            <person name="Stamatis D."/>
            <person name="Reddy T."/>
            <person name="O'Malley R."/>
            <person name="Daum C."/>
            <person name="Shapiro N."/>
            <person name="Ivanova N."/>
            <person name="Kyrpides N."/>
            <person name="Woyke T."/>
        </authorList>
    </citation>
    <scope>NUCLEOTIDE SEQUENCE [LARGE SCALE GENOMIC DNA]</scope>
    <source>
        <strain evidence="12 13">AS2.23</strain>
    </source>
</reference>
<dbReference type="OMA" id="EAGFFAW"/>
<keyword evidence="4" id="KW-0813">Transport</keyword>
<keyword evidence="8 10" id="KW-1133">Transmembrane helix</keyword>
<evidence type="ECO:0000256" key="10">
    <source>
        <dbReference type="SAM" id="Phobius"/>
    </source>
</evidence>
<evidence type="ECO:0000256" key="2">
    <source>
        <dbReference type="ARBA" id="ARBA00006433"/>
    </source>
</evidence>
<keyword evidence="7" id="KW-0059">Arsenical resistance</keyword>
<comment type="similarity">
    <text evidence="3">Belongs to the CitM (TC 2.A.11) transporter family.</text>
</comment>
<comment type="similarity">
    <text evidence="2">Belongs to the ArsB family.</text>
</comment>
<sequence>MWWVCGLAGALAVATGLLDGDGLAEVAGRAAPVLAFLLAVTVVAELADAAGVFDAAARLAARAGRGRTWRLWLLVVLLGTVATVVLSLDTTAVLLTPVVLALAAQLRLDPLPFALTTVWLANTTSLLLPVSNLTNLIALDTLEGFGVSGTAGFTALTWAPFLAGLAGAVLVLGLAHRRSLRGAYAAPPPAPPRDPVTFWTATVVCCLLAPAFVSGLTPAVPAAVAALVLVAVFAVRRRGALRPGLLPWRTVVLVSGLFLVVEAAQGHGLEDLLRPLAGEGEGFAAHLQLAGTAALTANVADNLPAYLAVEPLAGSAHRLVAVLIGVNLGPLVTPWASLATLLWLDRCRARGVEVSLPRFAALGLVGAAVCVPAAVAALQLTR</sequence>
<name>A0A7W4XXV8_KINRA</name>
<dbReference type="GO" id="GO:0046685">
    <property type="term" value="P:response to arsenic-containing substance"/>
    <property type="evidence" value="ECO:0007669"/>
    <property type="project" value="UniProtKB-KW"/>
</dbReference>
<dbReference type="Proteomes" id="UP000533269">
    <property type="component" value="Unassembled WGS sequence"/>
</dbReference>
<feature type="transmembrane region" description="Helical" evidence="10">
    <location>
        <begin position="155"/>
        <end position="175"/>
    </location>
</feature>
<accession>A0A7W4XXV8</accession>
<evidence type="ECO:0000256" key="9">
    <source>
        <dbReference type="ARBA" id="ARBA00023136"/>
    </source>
</evidence>
<proteinExistence type="inferred from homology"/>